<reference evidence="2 3" key="1">
    <citation type="journal article" date="2010" name="Nat. Biotechnol.">
        <title>Genome sequence of the model mushroom Schizophyllum commune.</title>
        <authorList>
            <person name="Ohm R.A."/>
            <person name="de Jong J.F."/>
            <person name="Lugones L.G."/>
            <person name="Aerts A."/>
            <person name="Kothe E."/>
            <person name="Stajich J.E."/>
            <person name="de Vries R.P."/>
            <person name="Record E."/>
            <person name="Levasseur A."/>
            <person name="Baker S.E."/>
            <person name="Bartholomew K.A."/>
            <person name="Coutinho P.M."/>
            <person name="Erdmann S."/>
            <person name="Fowler T.J."/>
            <person name="Gathman A.C."/>
            <person name="Lombard V."/>
            <person name="Henrissat B."/>
            <person name="Knabe N."/>
            <person name="Kuees U."/>
            <person name="Lilly W.W."/>
            <person name="Lindquist E."/>
            <person name="Lucas S."/>
            <person name="Magnuson J.K."/>
            <person name="Piumi F."/>
            <person name="Raudaskoski M."/>
            <person name="Salamov A."/>
            <person name="Schmutz J."/>
            <person name="Schwarze F.W.M.R."/>
            <person name="vanKuyk P.A."/>
            <person name="Horton J.S."/>
            <person name="Grigoriev I.V."/>
            <person name="Woesten H.A.B."/>
        </authorList>
    </citation>
    <scope>NUCLEOTIDE SEQUENCE [LARGE SCALE GENOMIC DNA]</scope>
    <source>
        <strain evidence="3">H4-8 / FGSC 9210</strain>
    </source>
</reference>
<dbReference type="KEGG" id="scm:SCHCO_02634174"/>
<dbReference type="GeneID" id="9594071"/>
<feature type="region of interest" description="Disordered" evidence="1">
    <location>
        <begin position="219"/>
        <end position="246"/>
    </location>
</feature>
<sequence length="308" mass="33872">MPSSKSDRTLTYAAREGGLMYYDMVADSEHLPPRRSPLQFLAKDRRPAVIERMLIIDDLVEGETAYSRGSVIFEQQVSDAVERSRTLSCLSSHLKGAVIGAVTSREVVYEEVATHEPHPHTHKNRPTSLYEMVVAISLERGGEAALVSWVTTNIAPVLEAAAVLAACRDVVMKTMADNLILPDEEDEDEDVLYTPKAYQPAYFAPPLPERAFVPRTRDHGYRQRSAPSARPTRTLPARLPTGPPEDNVAVTAPLLPVETLAEEQSTSNGARVVIVAPLPLATSLEPRVNPVMFLLASILAFLRLLVGW</sequence>
<dbReference type="Proteomes" id="UP000007431">
    <property type="component" value="Unassembled WGS sequence"/>
</dbReference>
<name>D8QBU8_SCHCM</name>
<dbReference type="EMBL" id="GL377309">
    <property type="protein sequence ID" value="EFI94817.1"/>
    <property type="molecule type" value="Genomic_DNA"/>
</dbReference>
<dbReference type="OrthoDB" id="10497151at2759"/>
<keyword evidence="3" id="KW-1185">Reference proteome</keyword>
<dbReference type="HOGENOM" id="CLU_903616_0_0_1"/>
<gene>
    <name evidence="2" type="ORF">SCHCODRAFT_236542</name>
</gene>
<dbReference type="InParanoid" id="D8QBU8"/>
<protein>
    <submittedName>
        <fullName evidence="2">Uncharacterized protein</fullName>
    </submittedName>
</protein>
<proteinExistence type="predicted"/>
<organism evidence="3">
    <name type="scientific">Schizophyllum commune (strain H4-8 / FGSC 9210)</name>
    <name type="common">Split gill fungus</name>
    <dbReference type="NCBI Taxonomy" id="578458"/>
    <lineage>
        <taxon>Eukaryota</taxon>
        <taxon>Fungi</taxon>
        <taxon>Dikarya</taxon>
        <taxon>Basidiomycota</taxon>
        <taxon>Agaricomycotina</taxon>
        <taxon>Agaricomycetes</taxon>
        <taxon>Agaricomycetidae</taxon>
        <taxon>Agaricales</taxon>
        <taxon>Schizophyllaceae</taxon>
        <taxon>Schizophyllum</taxon>
    </lineage>
</organism>
<accession>D8QBU8</accession>
<evidence type="ECO:0000313" key="3">
    <source>
        <dbReference type="Proteomes" id="UP000007431"/>
    </source>
</evidence>
<evidence type="ECO:0000313" key="2">
    <source>
        <dbReference type="EMBL" id="EFI94817.1"/>
    </source>
</evidence>
<dbReference type="AlphaFoldDB" id="D8QBU8"/>
<evidence type="ECO:0000256" key="1">
    <source>
        <dbReference type="SAM" id="MobiDB-lite"/>
    </source>
</evidence>
<dbReference type="VEuPathDB" id="FungiDB:SCHCODRAFT_02634174"/>